<feature type="domain" description="ABC transporter" evidence="4">
    <location>
        <begin position="5"/>
        <end position="237"/>
    </location>
</feature>
<sequence>MSSQLALEKVAVRYGSFTAVSGVSLSLEAGEIGCLLGPSGCGKTTLLRAIAGFEPVSEGHINLRGHTISQPGGLLPPEQRRVGMVFQDFALFPHLSVRRNIGFGLSALGAGERQARVQEMLELVALADYADAYPHELSGGQQQRVALARALAPAPEILLLDEPFSSLDSELREQLAGEVRELLKRNGVTAILVTHDQHEAFAMADRIALLRSGRVAQLDTPYNLYHNPASEFVAEFIGQGNIVSVTVNEAGELNDGLGRLDMGHRHWRAGEQLRLLVRPDDIEFDELSQLSLAVCGKSFRGAHYLYDLQLPDGQHAPCLAPSHVDVAVGGHLPVRFNLQHVVVFDAAENAAT</sequence>
<dbReference type="GO" id="GO:0016887">
    <property type="term" value="F:ATP hydrolysis activity"/>
    <property type="evidence" value="ECO:0007669"/>
    <property type="project" value="InterPro"/>
</dbReference>
<evidence type="ECO:0000313" key="6">
    <source>
        <dbReference type="Proteomes" id="UP000321933"/>
    </source>
</evidence>
<dbReference type="InterPro" id="IPR013611">
    <property type="entry name" value="Transp-assoc_OB_typ2"/>
</dbReference>
<dbReference type="InterPro" id="IPR003593">
    <property type="entry name" value="AAA+_ATPase"/>
</dbReference>
<proteinExistence type="predicted"/>
<keyword evidence="1" id="KW-0813">Transport</keyword>
<dbReference type="Gene3D" id="2.40.50.100">
    <property type="match status" value="1"/>
</dbReference>
<dbReference type="SMART" id="SM00382">
    <property type="entry name" value="AAA"/>
    <property type="match status" value="1"/>
</dbReference>
<gene>
    <name evidence="5" type="ORF">FVW59_06060</name>
</gene>
<dbReference type="Pfam" id="PF08402">
    <property type="entry name" value="TOBE_2"/>
    <property type="match status" value="1"/>
</dbReference>
<dbReference type="GO" id="GO:0015697">
    <property type="term" value="P:quaternary ammonium group transport"/>
    <property type="evidence" value="ECO:0007669"/>
    <property type="project" value="UniProtKB-ARBA"/>
</dbReference>
<reference evidence="5 6" key="1">
    <citation type="submission" date="2019-08" db="EMBL/GenBank/DDBJ databases">
        <title>Parahaliea maris sp. nov., isolated from the surface seawater.</title>
        <authorList>
            <person name="Liu Y."/>
        </authorList>
    </citation>
    <scope>NUCLEOTIDE SEQUENCE [LARGE SCALE GENOMIC DNA]</scope>
    <source>
        <strain evidence="5 6">S2-26</strain>
    </source>
</reference>
<comment type="caution">
    <text evidence="5">The sequence shown here is derived from an EMBL/GenBank/DDBJ whole genome shotgun (WGS) entry which is preliminary data.</text>
</comment>
<dbReference type="EMBL" id="VRYZ01000002">
    <property type="protein sequence ID" value="TXS93395.1"/>
    <property type="molecule type" value="Genomic_DNA"/>
</dbReference>
<dbReference type="Gene3D" id="3.40.50.300">
    <property type="entry name" value="P-loop containing nucleotide triphosphate hydrolases"/>
    <property type="match status" value="1"/>
</dbReference>
<dbReference type="SUPFAM" id="SSF50331">
    <property type="entry name" value="MOP-like"/>
    <property type="match status" value="1"/>
</dbReference>
<evidence type="ECO:0000256" key="3">
    <source>
        <dbReference type="ARBA" id="ARBA00022840"/>
    </source>
</evidence>
<dbReference type="PANTHER" id="PTHR42781:SF4">
    <property type="entry name" value="SPERMIDINE_PUTRESCINE IMPORT ATP-BINDING PROTEIN POTA"/>
    <property type="match status" value="1"/>
</dbReference>
<dbReference type="InterPro" id="IPR017871">
    <property type="entry name" value="ABC_transporter-like_CS"/>
</dbReference>
<dbReference type="PROSITE" id="PS00211">
    <property type="entry name" value="ABC_TRANSPORTER_1"/>
    <property type="match status" value="1"/>
</dbReference>
<dbReference type="GO" id="GO:0005524">
    <property type="term" value="F:ATP binding"/>
    <property type="evidence" value="ECO:0007669"/>
    <property type="project" value="UniProtKB-KW"/>
</dbReference>
<organism evidence="5 6">
    <name type="scientific">Parahaliea aestuarii</name>
    <dbReference type="NCBI Taxonomy" id="1852021"/>
    <lineage>
        <taxon>Bacteria</taxon>
        <taxon>Pseudomonadati</taxon>
        <taxon>Pseudomonadota</taxon>
        <taxon>Gammaproteobacteria</taxon>
        <taxon>Cellvibrionales</taxon>
        <taxon>Halieaceae</taxon>
        <taxon>Parahaliea</taxon>
    </lineage>
</organism>
<dbReference type="GO" id="GO:0043190">
    <property type="term" value="C:ATP-binding cassette (ABC) transporter complex"/>
    <property type="evidence" value="ECO:0007669"/>
    <property type="project" value="InterPro"/>
</dbReference>
<protein>
    <submittedName>
        <fullName evidence="5">ABC transporter ATP-binding protein</fullName>
    </submittedName>
</protein>
<accession>A0A5C8ZXW4</accession>
<dbReference type="InterPro" id="IPR008995">
    <property type="entry name" value="Mo/tungstate-bd_C_term_dom"/>
</dbReference>
<name>A0A5C8ZXW4_9GAMM</name>
<dbReference type="SUPFAM" id="SSF52540">
    <property type="entry name" value="P-loop containing nucleoside triphosphate hydrolases"/>
    <property type="match status" value="1"/>
</dbReference>
<dbReference type="PROSITE" id="PS50893">
    <property type="entry name" value="ABC_TRANSPORTER_2"/>
    <property type="match status" value="1"/>
</dbReference>
<dbReference type="InterPro" id="IPR003439">
    <property type="entry name" value="ABC_transporter-like_ATP-bd"/>
</dbReference>
<dbReference type="InterPro" id="IPR050093">
    <property type="entry name" value="ABC_SmlMolc_Importer"/>
</dbReference>
<dbReference type="Proteomes" id="UP000321933">
    <property type="component" value="Unassembled WGS sequence"/>
</dbReference>
<dbReference type="FunFam" id="3.40.50.300:FF:000425">
    <property type="entry name" value="Probable ABC transporter, ATP-binding subunit"/>
    <property type="match status" value="1"/>
</dbReference>
<keyword evidence="2" id="KW-0547">Nucleotide-binding</keyword>
<evidence type="ECO:0000256" key="1">
    <source>
        <dbReference type="ARBA" id="ARBA00022448"/>
    </source>
</evidence>
<evidence type="ECO:0000313" key="5">
    <source>
        <dbReference type="EMBL" id="TXS93395.1"/>
    </source>
</evidence>
<dbReference type="OrthoDB" id="9802264at2"/>
<dbReference type="InterPro" id="IPR027417">
    <property type="entry name" value="P-loop_NTPase"/>
</dbReference>
<evidence type="ECO:0000259" key="4">
    <source>
        <dbReference type="PROSITE" id="PS50893"/>
    </source>
</evidence>
<dbReference type="AlphaFoldDB" id="A0A5C8ZXW4"/>
<keyword evidence="6" id="KW-1185">Reference proteome</keyword>
<dbReference type="PANTHER" id="PTHR42781">
    <property type="entry name" value="SPERMIDINE/PUTRESCINE IMPORT ATP-BINDING PROTEIN POTA"/>
    <property type="match status" value="1"/>
</dbReference>
<dbReference type="GO" id="GO:0022857">
    <property type="term" value="F:transmembrane transporter activity"/>
    <property type="evidence" value="ECO:0007669"/>
    <property type="project" value="InterPro"/>
</dbReference>
<dbReference type="Pfam" id="PF00005">
    <property type="entry name" value="ABC_tran"/>
    <property type="match status" value="1"/>
</dbReference>
<evidence type="ECO:0000256" key="2">
    <source>
        <dbReference type="ARBA" id="ARBA00022741"/>
    </source>
</evidence>
<dbReference type="RefSeq" id="WP_148063331.1">
    <property type="nucleotide sequence ID" value="NZ_VRYZ01000002.1"/>
</dbReference>
<keyword evidence="3 5" id="KW-0067">ATP-binding</keyword>